<keyword evidence="1" id="KW-0812">Transmembrane</keyword>
<proteinExistence type="predicted"/>
<comment type="caution">
    <text evidence="2">The sequence shown here is derived from an EMBL/GenBank/DDBJ whole genome shotgun (WGS) entry which is preliminary data.</text>
</comment>
<keyword evidence="1" id="KW-0472">Membrane</keyword>
<keyword evidence="3" id="KW-1185">Reference proteome</keyword>
<gene>
    <name evidence="2" type="ORF">PENTCL1PPCAC_16868</name>
</gene>
<reference evidence="2" key="1">
    <citation type="submission" date="2023-10" db="EMBL/GenBank/DDBJ databases">
        <title>Genome assembly of Pristionchus species.</title>
        <authorList>
            <person name="Yoshida K."/>
            <person name="Sommer R.J."/>
        </authorList>
    </citation>
    <scope>NUCLEOTIDE SEQUENCE</scope>
    <source>
        <strain evidence="2">RS0144</strain>
    </source>
</reference>
<dbReference type="Proteomes" id="UP001432027">
    <property type="component" value="Unassembled WGS sequence"/>
</dbReference>
<accession>A0AAV5TJU4</accession>
<dbReference type="AlphaFoldDB" id="A0AAV5TJU4"/>
<protein>
    <recommendedName>
        <fullName evidence="4">Ionotropic receptor</fullName>
    </recommendedName>
</protein>
<evidence type="ECO:0000313" key="2">
    <source>
        <dbReference type="EMBL" id="GMS94693.1"/>
    </source>
</evidence>
<feature type="non-terminal residue" evidence="2">
    <location>
        <position position="395"/>
    </location>
</feature>
<evidence type="ECO:0000256" key="1">
    <source>
        <dbReference type="SAM" id="Phobius"/>
    </source>
</evidence>
<keyword evidence="1" id="KW-1133">Transmembrane helix</keyword>
<feature type="transmembrane region" description="Helical" evidence="1">
    <location>
        <begin position="159"/>
        <end position="179"/>
    </location>
</feature>
<evidence type="ECO:0008006" key="4">
    <source>
        <dbReference type="Google" id="ProtNLM"/>
    </source>
</evidence>
<organism evidence="2 3">
    <name type="scientific">Pristionchus entomophagus</name>
    <dbReference type="NCBI Taxonomy" id="358040"/>
    <lineage>
        <taxon>Eukaryota</taxon>
        <taxon>Metazoa</taxon>
        <taxon>Ecdysozoa</taxon>
        <taxon>Nematoda</taxon>
        <taxon>Chromadorea</taxon>
        <taxon>Rhabditida</taxon>
        <taxon>Rhabditina</taxon>
        <taxon>Diplogasteromorpha</taxon>
        <taxon>Diplogasteroidea</taxon>
        <taxon>Neodiplogasteridae</taxon>
        <taxon>Pristionchus</taxon>
    </lineage>
</organism>
<evidence type="ECO:0000313" key="3">
    <source>
        <dbReference type="Proteomes" id="UP001432027"/>
    </source>
</evidence>
<feature type="transmembrane region" description="Helical" evidence="1">
    <location>
        <begin position="359"/>
        <end position="386"/>
    </location>
</feature>
<name>A0AAV5TJU4_9BILA</name>
<dbReference type="EMBL" id="BTSX01000004">
    <property type="protein sequence ID" value="GMS94693.1"/>
    <property type="molecule type" value="Genomic_DNA"/>
</dbReference>
<sequence>MKNCTTILKLAFVDFYYPLIYQSKTGRFRGRSIDFFQLVSEYVEGICYEFSNYESYRDTNGTVPQLGGVMQAISEGDAFTELSCQQLEIGYMRMFDVSPTAGEDQLAFYTADRGSKTWSPFSFFIPFTTSVLLLSIASFGLVEGLGAVVKTRSRMANSIMVGLSLYCYTIGFAILLFAYNAAYQGTTIAAKPTTILLYEEILDQFRAGSKLWYFRSTGVFDFSSLPGIPYQEEMDVELLINIMCDNEGKVIVSMYYVEYLELILARRPDGCRIVKLDVEPPLRPDLTIAYRYFIADAYYFLFPKTISRKLREQISFVSLSVFQSEHRETIFMHKALDIRSFPALDKTAEAIVSLSPISIYSIGVIMLIWAVLLVASLAIFVGEWVYHRYERRSMA</sequence>
<feature type="transmembrane region" description="Helical" evidence="1">
    <location>
        <begin position="123"/>
        <end position="147"/>
    </location>
</feature>